<evidence type="ECO:0000313" key="2">
    <source>
        <dbReference type="Proteomes" id="UP000032266"/>
    </source>
</evidence>
<protein>
    <submittedName>
        <fullName evidence="1">Uncharacterized protein</fullName>
    </submittedName>
</protein>
<dbReference type="KEGG" id="gsn:YC6258_01331"/>
<reference evidence="1 2" key="1">
    <citation type="submission" date="2014-01" db="EMBL/GenBank/DDBJ databases">
        <title>Full genme sequencing of cellulolytic bacterium Gynuella sunshinyii YC6258T gen. nov., sp. nov.</title>
        <authorList>
            <person name="Khan H."/>
            <person name="Chung E.J."/>
            <person name="Chung Y.R."/>
        </authorList>
    </citation>
    <scope>NUCLEOTIDE SEQUENCE [LARGE SCALE GENOMIC DNA]</scope>
    <source>
        <strain evidence="1 2">YC6258</strain>
    </source>
</reference>
<proteinExistence type="predicted"/>
<dbReference type="EMBL" id="CP007142">
    <property type="protein sequence ID" value="AJQ93379.1"/>
    <property type="molecule type" value="Genomic_DNA"/>
</dbReference>
<organism evidence="1 2">
    <name type="scientific">Gynuella sunshinyii YC6258</name>
    <dbReference type="NCBI Taxonomy" id="1445510"/>
    <lineage>
        <taxon>Bacteria</taxon>
        <taxon>Pseudomonadati</taxon>
        <taxon>Pseudomonadota</taxon>
        <taxon>Gammaproteobacteria</taxon>
        <taxon>Oceanospirillales</taxon>
        <taxon>Saccharospirillaceae</taxon>
        <taxon>Gynuella</taxon>
    </lineage>
</organism>
<name>A0A0C5VST4_9GAMM</name>
<dbReference type="AlphaFoldDB" id="A0A0C5VST4"/>
<sequence>MSGGNCYSKFSGFPVIHNSNNTKLQTTGVSAVLGVMCKET</sequence>
<dbReference type="HOGENOM" id="CLU_3290377_0_0_6"/>
<evidence type="ECO:0000313" key="1">
    <source>
        <dbReference type="EMBL" id="AJQ93379.1"/>
    </source>
</evidence>
<dbReference type="Proteomes" id="UP000032266">
    <property type="component" value="Chromosome"/>
</dbReference>
<accession>A0A0C5VST4</accession>
<gene>
    <name evidence="1" type="ORF">YC6258_01331</name>
</gene>
<keyword evidence="2" id="KW-1185">Reference proteome</keyword>